<accession>A0ABY7HTG2</accession>
<dbReference type="Proteomes" id="UP001164712">
    <property type="component" value="Chromosome"/>
</dbReference>
<dbReference type="EMBL" id="CP114058">
    <property type="protein sequence ID" value="WAT02640.1"/>
    <property type="molecule type" value="Genomic_DNA"/>
</dbReference>
<gene>
    <name evidence="1" type="ORF">O1V66_08900</name>
</gene>
<evidence type="ECO:0000313" key="1">
    <source>
        <dbReference type="EMBL" id="WAT02640.1"/>
    </source>
</evidence>
<sequence length="225" mass="25438">MFKDIHINALAAFQCESETLAPFIMLQVLHRLEFVIQEKWQIAPAIQALRIDSCFTPLITRWHHILHEEGLLDFEQGEWQLGDCAPCEMQLDQRIDDGKHRLQHFLDGCSGGGLYADGLHATSETISDVLKTPQMAQTLLFSPLSSTCRLLIIEAQQRLTWISATCLLQHAVKDETPTKVSTLRWQSSLQDAGFEIVETPVPTVSSLAEHGQRMFLVRRRTSSDS</sequence>
<reference evidence="1" key="1">
    <citation type="submission" date="2022-12" db="EMBL/GenBank/DDBJ databases">
        <title>Complete genome sequence of an Australian strain of Rouxiella badensis DAR84756 and resolution of the R. badensis DSM100043 and R. chamberiensis DSM28324 genomes.</title>
        <authorList>
            <person name="Paul S."/>
            <person name="Anderson P.J."/>
            <person name="Maynard G."/>
            <person name="Dyall-Smith M."/>
            <person name="Kudinha T."/>
        </authorList>
    </citation>
    <scope>NUCLEOTIDE SEQUENCE</scope>
    <source>
        <strain evidence="1">DSM 28324</strain>
    </source>
</reference>
<keyword evidence="2" id="KW-1185">Reference proteome</keyword>
<evidence type="ECO:0000313" key="2">
    <source>
        <dbReference type="Proteomes" id="UP001164712"/>
    </source>
</evidence>
<proteinExistence type="predicted"/>
<dbReference type="RefSeq" id="WP_045046745.1">
    <property type="nucleotide sequence ID" value="NZ_CP114058.1"/>
</dbReference>
<protein>
    <submittedName>
        <fullName evidence="1">Uncharacterized protein</fullName>
    </submittedName>
</protein>
<organism evidence="1 2">
    <name type="scientific">Rouxiella chamberiensis</name>
    <dbReference type="NCBI Taxonomy" id="1513468"/>
    <lineage>
        <taxon>Bacteria</taxon>
        <taxon>Pseudomonadati</taxon>
        <taxon>Pseudomonadota</taxon>
        <taxon>Gammaproteobacteria</taxon>
        <taxon>Enterobacterales</taxon>
        <taxon>Yersiniaceae</taxon>
        <taxon>Rouxiella</taxon>
    </lineage>
</organism>
<name>A0ABY7HTG2_9GAMM</name>